<protein>
    <submittedName>
        <fullName evidence="1">Uncharacterized protein</fullName>
    </submittedName>
</protein>
<accession>A0A1I2E9F5</accession>
<name>A0A1I2E9F5_9BACT</name>
<organism evidence="1 2">
    <name type="scientific">Spirosoma endophyticum</name>
    <dbReference type="NCBI Taxonomy" id="662367"/>
    <lineage>
        <taxon>Bacteria</taxon>
        <taxon>Pseudomonadati</taxon>
        <taxon>Bacteroidota</taxon>
        <taxon>Cytophagia</taxon>
        <taxon>Cytophagales</taxon>
        <taxon>Cytophagaceae</taxon>
        <taxon>Spirosoma</taxon>
    </lineage>
</organism>
<gene>
    <name evidence="1" type="ORF">SAMN05216167_12163</name>
</gene>
<keyword evidence="2" id="KW-1185">Reference proteome</keyword>
<evidence type="ECO:0000313" key="1">
    <source>
        <dbReference type="EMBL" id="SFE89128.1"/>
    </source>
</evidence>
<dbReference type="RefSeq" id="WP_093833156.1">
    <property type="nucleotide sequence ID" value="NZ_FOLQ01000021.1"/>
</dbReference>
<dbReference type="OrthoDB" id="965913at2"/>
<reference evidence="1 2" key="1">
    <citation type="submission" date="2016-10" db="EMBL/GenBank/DDBJ databases">
        <authorList>
            <person name="de Groot N.N."/>
        </authorList>
    </citation>
    <scope>NUCLEOTIDE SEQUENCE [LARGE SCALE GENOMIC DNA]</scope>
    <source>
        <strain evidence="1 2">DSM 26130</strain>
    </source>
</reference>
<evidence type="ECO:0000313" key="2">
    <source>
        <dbReference type="Proteomes" id="UP000198598"/>
    </source>
</evidence>
<dbReference type="AlphaFoldDB" id="A0A1I2E9F5"/>
<dbReference type="EMBL" id="FOLQ01000021">
    <property type="protein sequence ID" value="SFE89128.1"/>
    <property type="molecule type" value="Genomic_DNA"/>
</dbReference>
<sequence length="62" mass="7220">MQNAHALFKRVYQESASIEICIAELKRYGYSYLETIRVLMDVAAIDLVRADYLVMNSVAWYN</sequence>
<proteinExistence type="predicted"/>
<dbReference type="Proteomes" id="UP000198598">
    <property type="component" value="Unassembled WGS sequence"/>
</dbReference>